<dbReference type="EMBL" id="JAEACU010000006">
    <property type="protein sequence ID" value="KAH7524844.1"/>
    <property type="molecule type" value="Genomic_DNA"/>
</dbReference>
<organism evidence="1 2">
    <name type="scientific">Ziziphus jujuba var. spinosa</name>
    <dbReference type="NCBI Taxonomy" id="714518"/>
    <lineage>
        <taxon>Eukaryota</taxon>
        <taxon>Viridiplantae</taxon>
        <taxon>Streptophyta</taxon>
        <taxon>Embryophyta</taxon>
        <taxon>Tracheophyta</taxon>
        <taxon>Spermatophyta</taxon>
        <taxon>Magnoliopsida</taxon>
        <taxon>eudicotyledons</taxon>
        <taxon>Gunneridae</taxon>
        <taxon>Pentapetalae</taxon>
        <taxon>rosids</taxon>
        <taxon>fabids</taxon>
        <taxon>Rosales</taxon>
        <taxon>Rhamnaceae</taxon>
        <taxon>Paliureae</taxon>
        <taxon>Ziziphus</taxon>
    </lineage>
</organism>
<reference evidence="1" key="1">
    <citation type="journal article" date="2021" name="Front. Plant Sci.">
        <title>Chromosome-Scale Genome Assembly for Chinese Sour Jujube and Insights Into Its Genome Evolution and Domestication Signature.</title>
        <authorList>
            <person name="Shen L.-Y."/>
            <person name="Luo H."/>
            <person name="Wang X.-L."/>
            <person name="Wang X.-M."/>
            <person name="Qiu X.-J."/>
            <person name="Liu H."/>
            <person name="Zhou S.-S."/>
            <person name="Jia K.-H."/>
            <person name="Nie S."/>
            <person name="Bao Y.-T."/>
            <person name="Zhang R.-G."/>
            <person name="Yun Q.-Z."/>
            <person name="Chai Y.-H."/>
            <person name="Lu J.-Y."/>
            <person name="Li Y."/>
            <person name="Zhao S.-W."/>
            <person name="Mao J.-F."/>
            <person name="Jia S.-G."/>
            <person name="Mao Y.-M."/>
        </authorList>
    </citation>
    <scope>NUCLEOTIDE SEQUENCE</scope>
    <source>
        <strain evidence="1">AT0</strain>
        <tissue evidence="1">Leaf</tissue>
    </source>
</reference>
<comment type="caution">
    <text evidence="1">The sequence shown here is derived from an EMBL/GenBank/DDBJ whole genome shotgun (WGS) entry which is preliminary data.</text>
</comment>
<sequence length="274" mass="30959">MSIGYIDNVKSLPEEDFQLLGGIAGFEVANRELDCCKSNIDNNEVECYVPICRVGDSCKHFSGGNIHYRNREEYGRTDVMKVGLSYRSNYRFVFLSNCLLLDSILPSSSYRSPFLCCFKFQSKCRHLPALHELPRLQKLTLQRLNCLEYIDDDQNTATSCDIIPFFPSLKVLCILWCPKLTSMPLFPSLEWLVLQDTSSKPLLGTMMMAHKEASSGASPSSSFQSLSKLVEMTIVDIDDLQSLPQEGFTDLIVNSFLDSNISSSSCQYPFLCWL</sequence>
<evidence type="ECO:0000313" key="2">
    <source>
        <dbReference type="Proteomes" id="UP000813462"/>
    </source>
</evidence>
<protein>
    <submittedName>
        <fullName evidence="1">Uncharacterized protein</fullName>
    </submittedName>
</protein>
<evidence type="ECO:0000313" key="1">
    <source>
        <dbReference type="EMBL" id="KAH7524844.1"/>
    </source>
</evidence>
<accession>A0A978VAA9</accession>
<dbReference type="AlphaFoldDB" id="A0A978VAA9"/>
<proteinExistence type="predicted"/>
<dbReference type="SUPFAM" id="SSF52058">
    <property type="entry name" value="L domain-like"/>
    <property type="match status" value="1"/>
</dbReference>
<gene>
    <name evidence="1" type="ORF">FEM48_Zijuj06G0162100</name>
</gene>
<dbReference type="Gene3D" id="3.80.10.10">
    <property type="entry name" value="Ribonuclease Inhibitor"/>
    <property type="match status" value="1"/>
</dbReference>
<dbReference type="Proteomes" id="UP000813462">
    <property type="component" value="Unassembled WGS sequence"/>
</dbReference>
<name>A0A978VAA9_ZIZJJ</name>
<dbReference type="InterPro" id="IPR032675">
    <property type="entry name" value="LRR_dom_sf"/>
</dbReference>